<comment type="caution">
    <text evidence="2">The sequence shown here is derived from an EMBL/GenBank/DDBJ whole genome shotgun (WGS) entry which is preliminary data.</text>
</comment>
<feature type="compositionally biased region" description="Basic and acidic residues" evidence="1">
    <location>
        <begin position="48"/>
        <end position="58"/>
    </location>
</feature>
<proteinExistence type="predicted"/>
<dbReference type="PANTHER" id="PTHR37249">
    <property type="entry name" value="OS03G0206201 PROTEIN"/>
    <property type="match status" value="1"/>
</dbReference>
<sequence length="112" mass="11785">MLLFGTAAVVVSLDFSSKGSTVLNPGMVSVGNMNAVTLTLKRKLKQNKNMDDNDIPKEEAEDADDDGVVDYGAIDPIPSSTTASITHAPIQHASPLMPFVVPKPSPPPSPID</sequence>
<evidence type="ECO:0000313" key="2">
    <source>
        <dbReference type="EMBL" id="KAH6823544.1"/>
    </source>
</evidence>
<dbReference type="PANTHER" id="PTHR37249:SF3">
    <property type="entry name" value="OS03G0206201 PROTEIN"/>
    <property type="match status" value="1"/>
</dbReference>
<dbReference type="Proteomes" id="UP001190926">
    <property type="component" value="Unassembled WGS sequence"/>
</dbReference>
<gene>
    <name evidence="2" type="ORF">C2S53_012306</name>
</gene>
<name>A0AAD4IXV7_PERFH</name>
<feature type="region of interest" description="Disordered" evidence="1">
    <location>
        <begin position="46"/>
        <end position="73"/>
    </location>
</feature>
<evidence type="ECO:0000256" key="1">
    <source>
        <dbReference type="SAM" id="MobiDB-lite"/>
    </source>
</evidence>
<evidence type="ECO:0000313" key="3">
    <source>
        <dbReference type="Proteomes" id="UP001190926"/>
    </source>
</evidence>
<protein>
    <submittedName>
        <fullName evidence="2">Uncharacterized protein</fullName>
    </submittedName>
</protein>
<feature type="compositionally biased region" description="Acidic residues" evidence="1">
    <location>
        <begin position="59"/>
        <end position="68"/>
    </location>
</feature>
<dbReference type="AlphaFoldDB" id="A0AAD4IXV7"/>
<accession>A0AAD4IXV7</accession>
<organism evidence="2 3">
    <name type="scientific">Perilla frutescens var. hirtella</name>
    <name type="common">Perilla citriodora</name>
    <name type="synonym">Perilla setoyensis</name>
    <dbReference type="NCBI Taxonomy" id="608512"/>
    <lineage>
        <taxon>Eukaryota</taxon>
        <taxon>Viridiplantae</taxon>
        <taxon>Streptophyta</taxon>
        <taxon>Embryophyta</taxon>
        <taxon>Tracheophyta</taxon>
        <taxon>Spermatophyta</taxon>
        <taxon>Magnoliopsida</taxon>
        <taxon>eudicotyledons</taxon>
        <taxon>Gunneridae</taxon>
        <taxon>Pentapetalae</taxon>
        <taxon>asterids</taxon>
        <taxon>lamiids</taxon>
        <taxon>Lamiales</taxon>
        <taxon>Lamiaceae</taxon>
        <taxon>Nepetoideae</taxon>
        <taxon>Elsholtzieae</taxon>
        <taxon>Perilla</taxon>
    </lineage>
</organism>
<dbReference type="EMBL" id="SDAM02000779">
    <property type="protein sequence ID" value="KAH6823544.1"/>
    <property type="molecule type" value="Genomic_DNA"/>
</dbReference>
<reference evidence="2 3" key="1">
    <citation type="journal article" date="2021" name="Nat. Commun.">
        <title>Incipient diploidization of the medicinal plant Perilla within 10,000 years.</title>
        <authorList>
            <person name="Zhang Y."/>
            <person name="Shen Q."/>
            <person name="Leng L."/>
            <person name="Zhang D."/>
            <person name="Chen S."/>
            <person name="Shi Y."/>
            <person name="Ning Z."/>
            <person name="Chen S."/>
        </authorList>
    </citation>
    <scope>NUCLEOTIDE SEQUENCE [LARGE SCALE GENOMIC DNA]</scope>
    <source>
        <strain evidence="3">cv. PC099</strain>
    </source>
</reference>
<keyword evidence="3" id="KW-1185">Reference proteome</keyword>